<reference evidence="1 2" key="1">
    <citation type="submission" date="2019-07" db="EMBL/GenBank/DDBJ databases">
        <title>Reclasification of Spiribacter aquaticus.</title>
        <authorList>
            <person name="Leon M.J."/>
            <person name="Sanchez-Porro C."/>
            <person name="Ventosa A."/>
        </authorList>
    </citation>
    <scope>NUCLEOTIDE SEQUENCE [LARGE SCALE GENOMIC DNA]</scope>
    <source>
        <strain evidence="1 2">SP30</strain>
    </source>
</reference>
<dbReference type="RefSeq" id="WP_144233728.1">
    <property type="nucleotide sequence ID" value="NZ_VMKP01000001.1"/>
</dbReference>
<dbReference type="Pfam" id="PF13489">
    <property type="entry name" value="Methyltransf_23"/>
    <property type="match status" value="1"/>
</dbReference>
<evidence type="ECO:0000313" key="1">
    <source>
        <dbReference type="EMBL" id="TVO66133.1"/>
    </source>
</evidence>
<accession>A0A557RLV3</accession>
<dbReference type="EMBL" id="VMKP01000001">
    <property type="protein sequence ID" value="TVO66133.1"/>
    <property type="molecule type" value="Genomic_DNA"/>
</dbReference>
<dbReference type="PANTHER" id="PTHR43861">
    <property type="entry name" value="TRANS-ACONITATE 2-METHYLTRANSFERASE-RELATED"/>
    <property type="match status" value="1"/>
</dbReference>
<dbReference type="AlphaFoldDB" id="A0A557RLV3"/>
<comment type="caution">
    <text evidence="1">The sequence shown here is derived from an EMBL/GenBank/DDBJ whole genome shotgun (WGS) entry which is preliminary data.</text>
</comment>
<evidence type="ECO:0000313" key="2">
    <source>
        <dbReference type="Proteomes" id="UP000316688"/>
    </source>
</evidence>
<sequence length="433" mass="47446">MNQENRPSGDIDDVIARIRAEAEAEAAQSAGETVPGGVGQHLRRSPRLRRVASIARYRLLMPLKRIKGRLRRPVATLKTAGWRPATNRAVSGTVARLEDIERALSDLETGIGRNPHGLAEWAVDPEIEGEGLVSRLERQTNRQDGLEARFEQLDARTARRLDALEQAIAHIRLDITTRFHGLNRLVAELEALRPEGSADKPADNTGVADSTLDTFYLAFENACRGDEADIAAQLQTDYLETVQAALARTGEGGVLDIGCGRGEWLKVLAEAGIEASGIDLSPVMAEHCRAQGLDVADGDAVQALADRPAESLTVITGFHLIEHLPFAVLYRLFEEVARVLRPQGVCIFETPNPENVLVGSHTFYHDATHSNPLTPTAMRFLAEYHGFHPVETRRLHPYPPEARVPGSDPLTERVNGHLCGPQDYALIGQKPRA</sequence>
<keyword evidence="1" id="KW-0808">Transferase</keyword>
<dbReference type="CDD" id="cd02440">
    <property type="entry name" value="AdoMet_MTases"/>
    <property type="match status" value="1"/>
</dbReference>
<protein>
    <submittedName>
        <fullName evidence="1">Methyltransferase domain-containing protein</fullName>
    </submittedName>
</protein>
<dbReference type="SUPFAM" id="SSF53335">
    <property type="entry name" value="S-adenosyl-L-methionine-dependent methyltransferases"/>
    <property type="match status" value="1"/>
</dbReference>
<dbReference type="Gene3D" id="3.40.50.150">
    <property type="entry name" value="Vaccinia Virus protein VP39"/>
    <property type="match status" value="1"/>
</dbReference>
<keyword evidence="2" id="KW-1185">Reference proteome</keyword>
<keyword evidence="1" id="KW-0489">Methyltransferase</keyword>
<proteinExistence type="predicted"/>
<dbReference type="InterPro" id="IPR029063">
    <property type="entry name" value="SAM-dependent_MTases_sf"/>
</dbReference>
<organism evidence="1 2">
    <name type="scientific">Spiribacter aquaticus</name>
    <dbReference type="NCBI Taxonomy" id="1935996"/>
    <lineage>
        <taxon>Bacteria</taxon>
        <taxon>Pseudomonadati</taxon>
        <taxon>Pseudomonadota</taxon>
        <taxon>Gammaproteobacteria</taxon>
        <taxon>Chromatiales</taxon>
        <taxon>Ectothiorhodospiraceae</taxon>
        <taxon>Spiribacter</taxon>
    </lineage>
</organism>
<dbReference type="GO" id="GO:0032259">
    <property type="term" value="P:methylation"/>
    <property type="evidence" value="ECO:0007669"/>
    <property type="project" value="UniProtKB-KW"/>
</dbReference>
<dbReference type="GO" id="GO:0008168">
    <property type="term" value="F:methyltransferase activity"/>
    <property type="evidence" value="ECO:0007669"/>
    <property type="project" value="UniProtKB-KW"/>
</dbReference>
<dbReference type="Proteomes" id="UP000316688">
    <property type="component" value="Unassembled WGS sequence"/>
</dbReference>
<gene>
    <name evidence="1" type="ORF">FPL11_00020</name>
</gene>
<name>A0A557RLV3_9GAMM</name>